<keyword evidence="2" id="KW-1185">Reference proteome</keyword>
<name>A0A5B9W718_9BACT</name>
<dbReference type="OrthoDB" id="9798792at2"/>
<evidence type="ECO:0008006" key="3">
    <source>
        <dbReference type="Google" id="ProtNLM"/>
    </source>
</evidence>
<reference evidence="1 2" key="1">
    <citation type="submission" date="2019-08" db="EMBL/GenBank/DDBJ databases">
        <title>Deep-cultivation of Planctomycetes and their phenomic and genomic characterization uncovers novel biology.</title>
        <authorList>
            <person name="Wiegand S."/>
            <person name="Jogler M."/>
            <person name="Boedeker C."/>
            <person name="Pinto D."/>
            <person name="Vollmers J."/>
            <person name="Rivas-Marin E."/>
            <person name="Kohn T."/>
            <person name="Peeters S.H."/>
            <person name="Heuer A."/>
            <person name="Rast P."/>
            <person name="Oberbeckmann S."/>
            <person name="Bunk B."/>
            <person name="Jeske O."/>
            <person name="Meyerdierks A."/>
            <person name="Storesund J.E."/>
            <person name="Kallscheuer N."/>
            <person name="Luecker S."/>
            <person name="Lage O.M."/>
            <person name="Pohl T."/>
            <person name="Merkel B.J."/>
            <person name="Hornburger P."/>
            <person name="Mueller R.-W."/>
            <person name="Bruemmer F."/>
            <person name="Labrenz M."/>
            <person name="Spormann A.M."/>
            <person name="Op den Camp H."/>
            <person name="Overmann J."/>
            <person name="Amann R."/>
            <person name="Jetten M.S.M."/>
            <person name="Mascher T."/>
            <person name="Medema M.H."/>
            <person name="Devos D.P."/>
            <person name="Kaster A.-K."/>
            <person name="Ovreas L."/>
            <person name="Rohde M."/>
            <person name="Galperin M.Y."/>
            <person name="Jogler C."/>
        </authorList>
    </citation>
    <scope>NUCLEOTIDE SEQUENCE [LARGE SCALE GENOMIC DNA]</scope>
    <source>
        <strain evidence="1 2">OJF2</strain>
    </source>
</reference>
<dbReference type="AlphaFoldDB" id="A0A5B9W718"/>
<sequence>MGSLHHEEQTYAIRGAVIAVHQEMGAGFLEAVYQECLARELTMRGIPFEAKAKLRLRYKGQLLDQVYEPDFLVFNEVIVEIKAAKEIAPEHKAQILNYLKASGLRVGLLVNFGAHPKAHIERLVFGTD</sequence>
<dbReference type="RefSeq" id="WP_148595626.1">
    <property type="nucleotide sequence ID" value="NZ_CP042997.1"/>
</dbReference>
<accession>A0A5B9W718</accession>
<dbReference type="Pfam" id="PF13366">
    <property type="entry name" value="PDDEXK_3"/>
    <property type="match status" value="1"/>
</dbReference>
<protein>
    <recommendedName>
        <fullName evidence="3">GxxExxY protein</fullName>
    </recommendedName>
</protein>
<dbReference type="InterPro" id="IPR026350">
    <property type="entry name" value="GxxExxY"/>
</dbReference>
<evidence type="ECO:0000313" key="1">
    <source>
        <dbReference type="EMBL" id="QEH35885.1"/>
    </source>
</evidence>
<proteinExistence type="predicted"/>
<dbReference type="NCBIfam" id="TIGR04256">
    <property type="entry name" value="GxxExxY"/>
    <property type="match status" value="1"/>
</dbReference>
<organism evidence="1 2">
    <name type="scientific">Aquisphaera giovannonii</name>
    <dbReference type="NCBI Taxonomy" id="406548"/>
    <lineage>
        <taxon>Bacteria</taxon>
        <taxon>Pseudomonadati</taxon>
        <taxon>Planctomycetota</taxon>
        <taxon>Planctomycetia</taxon>
        <taxon>Isosphaerales</taxon>
        <taxon>Isosphaeraceae</taxon>
        <taxon>Aquisphaera</taxon>
    </lineage>
</organism>
<evidence type="ECO:0000313" key="2">
    <source>
        <dbReference type="Proteomes" id="UP000324233"/>
    </source>
</evidence>
<gene>
    <name evidence="1" type="ORF">OJF2_44420</name>
</gene>
<dbReference type="KEGG" id="agv:OJF2_44420"/>
<dbReference type="Proteomes" id="UP000324233">
    <property type="component" value="Chromosome"/>
</dbReference>
<dbReference type="EMBL" id="CP042997">
    <property type="protein sequence ID" value="QEH35885.1"/>
    <property type="molecule type" value="Genomic_DNA"/>
</dbReference>